<dbReference type="PATRIC" id="fig|294.194.peg.710"/>
<reference evidence="1 2" key="1">
    <citation type="submission" date="2015-05" db="EMBL/GenBank/DDBJ databases">
        <title>A genomic and transcriptomic approach to investigate the blue pigment phenotype in Pseudomonas fluorescens.</title>
        <authorList>
            <person name="Andreani N.A."/>
            <person name="Cardazzo B."/>
        </authorList>
    </citation>
    <scope>NUCLEOTIDE SEQUENCE [LARGE SCALE GENOMIC DNA]</scope>
    <source>
        <strain evidence="1 2">Ps_22</strain>
    </source>
</reference>
<evidence type="ECO:0000313" key="1">
    <source>
        <dbReference type="EMBL" id="KWV89693.1"/>
    </source>
</evidence>
<evidence type="ECO:0000313" key="2">
    <source>
        <dbReference type="Proteomes" id="UP000061348"/>
    </source>
</evidence>
<dbReference type="EMBL" id="LCYA01000021">
    <property type="protein sequence ID" value="KWV89693.1"/>
    <property type="molecule type" value="Genomic_DNA"/>
</dbReference>
<proteinExistence type="predicted"/>
<dbReference type="AlphaFoldDB" id="A0A109LL64"/>
<gene>
    <name evidence="1" type="ORF">PFLmoz3_00635</name>
</gene>
<accession>A0A109LL64</accession>
<comment type="caution">
    <text evidence="1">The sequence shown here is derived from an EMBL/GenBank/DDBJ whole genome shotgun (WGS) entry which is preliminary data.</text>
</comment>
<protein>
    <submittedName>
        <fullName evidence="1">Uncharacterized protein</fullName>
    </submittedName>
</protein>
<organism evidence="1 2">
    <name type="scientific">Pseudomonas fluorescens</name>
    <dbReference type="NCBI Taxonomy" id="294"/>
    <lineage>
        <taxon>Bacteria</taxon>
        <taxon>Pseudomonadati</taxon>
        <taxon>Pseudomonadota</taxon>
        <taxon>Gammaproteobacteria</taxon>
        <taxon>Pseudomonadales</taxon>
        <taxon>Pseudomonadaceae</taxon>
        <taxon>Pseudomonas</taxon>
    </lineage>
</organism>
<sequence length="201" mass="22425">MLGLGQQRIGLGLAQTCLGCVHCRLEHTRIDHKQWTALGHELPFGHADTLQIATDSRAQLNLVDGGQRTGVLHKRRHRTLHHLGDRHAGWLGCCSWRRIVRASAEHQCYGQRPGNEAYWFDVHRSPSLEFSRQTDTWGFYPACHTGKVKRYKTGGCVFVWEIFGGESNGGQRGLVALGVTCRAWLKVGAGLPAKGSTRFGW</sequence>
<dbReference type="Proteomes" id="UP000061348">
    <property type="component" value="Unassembled WGS sequence"/>
</dbReference>
<name>A0A109LL64_PSEFL</name>